<evidence type="ECO:0000256" key="1">
    <source>
        <dbReference type="ARBA" id="ARBA00001936"/>
    </source>
</evidence>
<dbReference type="SUPFAM" id="SSF81606">
    <property type="entry name" value="PP2C-like"/>
    <property type="match status" value="1"/>
</dbReference>
<evidence type="ECO:0000256" key="6">
    <source>
        <dbReference type="ARBA" id="ARBA00022723"/>
    </source>
</evidence>
<evidence type="ECO:0000256" key="5">
    <source>
        <dbReference type="ARBA" id="ARBA00013081"/>
    </source>
</evidence>
<dbReference type="CDD" id="cd00143">
    <property type="entry name" value="PP2Cc"/>
    <property type="match status" value="1"/>
</dbReference>
<feature type="domain" description="PPM-type phosphatase" evidence="14">
    <location>
        <begin position="104"/>
        <end position="368"/>
    </location>
</feature>
<accession>A0A1R2BL81</accession>
<evidence type="ECO:0000256" key="13">
    <source>
        <dbReference type="ARBA" id="ARBA00048336"/>
    </source>
</evidence>
<dbReference type="PANTHER" id="PTHR13832">
    <property type="entry name" value="PROTEIN PHOSPHATASE 2C"/>
    <property type="match status" value="1"/>
</dbReference>
<comment type="cofactor">
    <cofactor evidence="1">
        <name>Mn(2+)</name>
        <dbReference type="ChEBI" id="CHEBI:29035"/>
    </cofactor>
</comment>
<sequence length="374" mass="42442">MKSDNIAYNTLRQHNFNTIESKPQSLCSLPSILEVSSETSFTENPILTFVSSDIKTYNSLFSSLSNNSENNHSNLDKISTLRLGCLKFLGLKNTSDTKFNRNKISIIFRVPKPDKFQTDHWPSCSFYGLYSGHYGNSCASFLKKNLHKMIFSDKNFPQRPKDAIINGFKQADEVFIKEAEEKFNLSGAFAIIVMIIGKKCYVANTGNCRGIVSLHEGRKIVEISRLHVPENEEEKMRIIRNNGKVYRDYIQTTDGELKEVGKLRICPGKKCYTRSFGDIDTKIREFGGIPGTVISDPYIKSFKINESCDFIGLMTQNLENFSNENIVDGFWRGVGNDNNNVSSRIENLFDKIRGEDIQGNYSMMVIGLKELNNC</sequence>
<comment type="cofactor">
    <cofactor evidence="2">
        <name>Mg(2+)</name>
        <dbReference type="ChEBI" id="CHEBI:18420"/>
    </cofactor>
</comment>
<evidence type="ECO:0000256" key="4">
    <source>
        <dbReference type="ARBA" id="ARBA00006702"/>
    </source>
</evidence>
<organism evidence="15 16">
    <name type="scientific">Stentor coeruleus</name>
    <dbReference type="NCBI Taxonomy" id="5963"/>
    <lineage>
        <taxon>Eukaryota</taxon>
        <taxon>Sar</taxon>
        <taxon>Alveolata</taxon>
        <taxon>Ciliophora</taxon>
        <taxon>Postciliodesmatophora</taxon>
        <taxon>Heterotrichea</taxon>
        <taxon>Heterotrichida</taxon>
        <taxon>Stentoridae</taxon>
        <taxon>Stentor</taxon>
    </lineage>
</organism>
<dbReference type="AlphaFoldDB" id="A0A1R2BL81"/>
<evidence type="ECO:0000256" key="8">
    <source>
        <dbReference type="ARBA" id="ARBA00022842"/>
    </source>
</evidence>
<comment type="caution">
    <text evidence="15">The sequence shown here is derived from an EMBL/GenBank/DDBJ whole genome shotgun (WGS) entry which is preliminary data.</text>
</comment>
<keyword evidence="7" id="KW-0378">Hydrolase</keyword>
<dbReference type="InterPro" id="IPR015655">
    <property type="entry name" value="PP2C"/>
</dbReference>
<keyword evidence="11" id="KW-0464">Manganese</keyword>
<evidence type="ECO:0000256" key="7">
    <source>
        <dbReference type="ARBA" id="ARBA00022801"/>
    </source>
</evidence>
<keyword evidence="16" id="KW-1185">Reference proteome</keyword>
<comment type="similarity">
    <text evidence="4">Belongs to the PP2C family.</text>
</comment>
<evidence type="ECO:0000259" key="14">
    <source>
        <dbReference type="PROSITE" id="PS51746"/>
    </source>
</evidence>
<evidence type="ECO:0000256" key="11">
    <source>
        <dbReference type="ARBA" id="ARBA00023211"/>
    </source>
</evidence>
<comment type="subcellular location">
    <subcellularLocation>
        <location evidence="3">Membrane</location>
    </subcellularLocation>
</comment>
<dbReference type="PANTHER" id="PTHR13832:SF803">
    <property type="entry name" value="PROTEIN PHOSPHATASE 1G"/>
    <property type="match status" value="1"/>
</dbReference>
<comment type="catalytic activity">
    <reaction evidence="12">
        <text>O-phospho-L-seryl-[protein] + H2O = L-seryl-[protein] + phosphate</text>
        <dbReference type="Rhea" id="RHEA:20629"/>
        <dbReference type="Rhea" id="RHEA-COMP:9863"/>
        <dbReference type="Rhea" id="RHEA-COMP:11604"/>
        <dbReference type="ChEBI" id="CHEBI:15377"/>
        <dbReference type="ChEBI" id="CHEBI:29999"/>
        <dbReference type="ChEBI" id="CHEBI:43474"/>
        <dbReference type="ChEBI" id="CHEBI:83421"/>
        <dbReference type="EC" id="3.1.3.16"/>
    </reaction>
</comment>
<dbReference type="PROSITE" id="PS51746">
    <property type="entry name" value="PPM_2"/>
    <property type="match status" value="1"/>
</dbReference>
<evidence type="ECO:0000256" key="10">
    <source>
        <dbReference type="ARBA" id="ARBA00023136"/>
    </source>
</evidence>
<keyword evidence="6" id="KW-0479">Metal-binding</keyword>
<evidence type="ECO:0000256" key="3">
    <source>
        <dbReference type="ARBA" id="ARBA00004370"/>
    </source>
</evidence>
<proteinExistence type="inferred from homology"/>
<comment type="catalytic activity">
    <reaction evidence="13">
        <text>O-phospho-L-threonyl-[protein] + H2O = L-threonyl-[protein] + phosphate</text>
        <dbReference type="Rhea" id="RHEA:47004"/>
        <dbReference type="Rhea" id="RHEA-COMP:11060"/>
        <dbReference type="Rhea" id="RHEA-COMP:11605"/>
        <dbReference type="ChEBI" id="CHEBI:15377"/>
        <dbReference type="ChEBI" id="CHEBI:30013"/>
        <dbReference type="ChEBI" id="CHEBI:43474"/>
        <dbReference type="ChEBI" id="CHEBI:61977"/>
        <dbReference type="EC" id="3.1.3.16"/>
    </reaction>
</comment>
<name>A0A1R2BL81_9CILI</name>
<reference evidence="15 16" key="1">
    <citation type="submission" date="2016-11" db="EMBL/GenBank/DDBJ databases">
        <title>The macronuclear genome of Stentor coeruleus: a giant cell with tiny introns.</title>
        <authorList>
            <person name="Slabodnick M."/>
            <person name="Ruby J.G."/>
            <person name="Reiff S.B."/>
            <person name="Swart E.C."/>
            <person name="Gosai S."/>
            <person name="Prabakaran S."/>
            <person name="Witkowska E."/>
            <person name="Larue G.E."/>
            <person name="Fisher S."/>
            <person name="Freeman R.M."/>
            <person name="Gunawardena J."/>
            <person name="Chu W."/>
            <person name="Stover N.A."/>
            <person name="Gregory B.D."/>
            <person name="Nowacki M."/>
            <person name="Derisi J."/>
            <person name="Roy S.W."/>
            <person name="Marshall W.F."/>
            <person name="Sood P."/>
        </authorList>
    </citation>
    <scope>NUCLEOTIDE SEQUENCE [LARGE SCALE GENOMIC DNA]</scope>
    <source>
        <strain evidence="15">WM001</strain>
    </source>
</reference>
<dbReference type="EC" id="3.1.3.16" evidence="5"/>
<dbReference type="SMART" id="SM00332">
    <property type="entry name" value="PP2Cc"/>
    <property type="match status" value="1"/>
</dbReference>
<evidence type="ECO:0000313" key="15">
    <source>
        <dbReference type="EMBL" id="OMJ77510.1"/>
    </source>
</evidence>
<evidence type="ECO:0000256" key="2">
    <source>
        <dbReference type="ARBA" id="ARBA00001946"/>
    </source>
</evidence>
<dbReference type="GO" id="GO:0046872">
    <property type="term" value="F:metal ion binding"/>
    <property type="evidence" value="ECO:0007669"/>
    <property type="project" value="UniProtKB-KW"/>
</dbReference>
<dbReference type="InterPro" id="IPR001932">
    <property type="entry name" value="PPM-type_phosphatase-like_dom"/>
</dbReference>
<keyword evidence="10" id="KW-0472">Membrane</keyword>
<protein>
    <recommendedName>
        <fullName evidence="5">protein-serine/threonine phosphatase</fullName>
        <ecNumber evidence="5">3.1.3.16</ecNumber>
    </recommendedName>
</protein>
<evidence type="ECO:0000256" key="12">
    <source>
        <dbReference type="ARBA" id="ARBA00047761"/>
    </source>
</evidence>
<dbReference type="Proteomes" id="UP000187209">
    <property type="component" value="Unassembled WGS sequence"/>
</dbReference>
<dbReference type="EMBL" id="MPUH01000572">
    <property type="protein sequence ID" value="OMJ77510.1"/>
    <property type="molecule type" value="Genomic_DNA"/>
</dbReference>
<gene>
    <name evidence="15" type="ORF">SteCoe_22908</name>
</gene>
<dbReference type="InterPro" id="IPR036457">
    <property type="entry name" value="PPM-type-like_dom_sf"/>
</dbReference>
<evidence type="ECO:0000313" key="16">
    <source>
        <dbReference type="Proteomes" id="UP000187209"/>
    </source>
</evidence>
<dbReference type="Gene3D" id="3.60.40.10">
    <property type="entry name" value="PPM-type phosphatase domain"/>
    <property type="match status" value="1"/>
</dbReference>
<dbReference type="GO" id="GO:0004722">
    <property type="term" value="F:protein serine/threonine phosphatase activity"/>
    <property type="evidence" value="ECO:0007669"/>
    <property type="project" value="UniProtKB-EC"/>
</dbReference>
<dbReference type="GO" id="GO:0016020">
    <property type="term" value="C:membrane"/>
    <property type="evidence" value="ECO:0007669"/>
    <property type="project" value="UniProtKB-SubCell"/>
</dbReference>
<keyword evidence="9" id="KW-0904">Protein phosphatase</keyword>
<dbReference type="Pfam" id="PF00481">
    <property type="entry name" value="PP2C"/>
    <property type="match status" value="1"/>
</dbReference>
<keyword evidence="8" id="KW-0460">Magnesium</keyword>
<evidence type="ECO:0000256" key="9">
    <source>
        <dbReference type="ARBA" id="ARBA00022912"/>
    </source>
</evidence>